<keyword evidence="3" id="KW-1185">Reference proteome</keyword>
<dbReference type="Gene3D" id="3.30.420.40">
    <property type="match status" value="2"/>
</dbReference>
<dbReference type="GO" id="GO:0016301">
    <property type="term" value="F:kinase activity"/>
    <property type="evidence" value="ECO:0007669"/>
    <property type="project" value="UniProtKB-KW"/>
</dbReference>
<dbReference type="Proteomes" id="UP000199371">
    <property type="component" value="Unassembled WGS sequence"/>
</dbReference>
<dbReference type="SUPFAM" id="SSF53067">
    <property type="entry name" value="Actin-like ATPase domain"/>
    <property type="match status" value="2"/>
</dbReference>
<dbReference type="AlphaFoldDB" id="A0A1H6KTV9"/>
<dbReference type="Pfam" id="PF01869">
    <property type="entry name" value="BcrAD_BadFG"/>
    <property type="match status" value="1"/>
</dbReference>
<dbReference type="InterPro" id="IPR052519">
    <property type="entry name" value="Euk-type_GlcNAc_Kinase"/>
</dbReference>
<reference evidence="3" key="1">
    <citation type="submission" date="2016-10" db="EMBL/GenBank/DDBJ databases">
        <authorList>
            <person name="Varghese N."/>
            <person name="Submissions S."/>
        </authorList>
    </citation>
    <scope>NUCLEOTIDE SEQUENCE [LARGE SCALE GENOMIC DNA]</scope>
    <source>
        <strain evidence="3">DSM 17616</strain>
    </source>
</reference>
<organism evidence="2 3">
    <name type="scientific">Rheinheimera pacifica</name>
    <dbReference type="NCBI Taxonomy" id="173990"/>
    <lineage>
        <taxon>Bacteria</taxon>
        <taxon>Pseudomonadati</taxon>
        <taxon>Pseudomonadota</taxon>
        <taxon>Gammaproteobacteria</taxon>
        <taxon>Chromatiales</taxon>
        <taxon>Chromatiaceae</taxon>
        <taxon>Rheinheimera</taxon>
    </lineage>
</organism>
<protein>
    <submittedName>
        <fullName evidence="2">Glucosamine kinase</fullName>
    </submittedName>
</protein>
<name>A0A1H6KTV9_9GAMM</name>
<feature type="domain" description="ATPase BadF/BadG/BcrA/BcrD type" evidence="1">
    <location>
        <begin position="20"/>
        <end position="275"/>
    </location>
</feature>
<gene>
    <name evidence="2" type="ORF">SAMN05660691_01300</name>
</gene>
<dbReference type="CDD" id="cd24082">
    <property type="entry name" value="ASKHA_NBD_GspK-like"/>
    <property type="match status" value="1"/>
</dbReference>
<dbReference type="InterPro" id="IPR002731">
    <property type="entry name" value="ATPase_BadF"/>
</dbReference>
<keyword evidence="2" id="KW-0418">Kinase</keyword>
<dbReference type="PANTHER" id="PTHR43190:SF3">
    <property type="entry name" value="N-ACETYL-D-GLUCOSAMINE KINASE"/>
    <property type="match status" value="1"/>
</dbReference>
<accession>A0A1H6KTV9</accession>
<evidence type="ECO:0000313" key="3">
    <source>
        <dbReference type="Proteomes" id="UP000199371"/>
    </source>
</evidence>
<evidence type="ECO:0000313" key="2">
    <source>
        <dbReference type="EMBL" id="SEH77350.1"/>
    </source>
</evidence>
<dbReference type="STRING" id="173990.SAMN05660691_01300"/>
<proteinExistence type="predicted"/>
<evidence type="ECO:0000259" key="1">
    <source>
        <dbReference type="Pfam" id="PF01869"/>
    </source>
</evidence>
<dbReference type="EMBL" id="FNXF01000004">
    <property type="protein sequence ID" value="SEH77350.1"/>
    <property type="molecule type" value="Genomic_DNA"/>
</dbReference>
<dbReference type="InterPro" id="IPR043129">
    <property type="entry name" value="ATPase_NBD"/>
</dbReference>
<dbReference type="PANTHER" id="PTHR43190">
    <property type="entry name" value="N-ACETYL-D-GLUCOSAMINE KINASE"/>
    <property type="match status" value="1"/>
</dbReference>
<sequence length="307" mass="32200">MTSVVQSEEILVQQSEPLFIGVDGGGSKCKARLENANGQLLAEAIAGPANPATDFTQTVDSVLMACHLVLQKAGFATALQAQCHVVLGLAGVNVPRVQQLMQDWQHPFASLQVTTDLHIACLGAHAAQDGAILITGTGTAAFASVNGEQWLFSAQGFPLGDRGSGAWLGWQGVCATLDVLDGLQPATELTRSICRRLGVSSNTDLISCCMGYKAAEYGQLAPLVLQQQQQGDPYACDITARGLGYIQALLQRLQHTGATRIAMIGGLAPQLAALLPAALQQQLSPVQGSPEVGAAALARQYFLEKVI</sequence>
<keyword evidence="2" id="KW-0808">Transferase</keyword>